<evidence type="ECO:0000256" key="2">
    <source>
        <dbReference type="ARBA" id="ARBA00022692"/>
    </source>
</evidence>
<dbReference type="AlphaFoldDB" id="A0AAF0DZ76"/>
<keyword evidence="3 6" id="KW-1000">Mitochondrion outer membrane</keyword>
<dbReference type="PANTHER" id="PTHR28035:SF1">
    <property type="entry name" value="MITOCHONDRIAL DISTRIBUTION AND MORPHOLOGY PROTEIN 10"/>
    <property type="match status" value="1"/>
</dbReference>
<keyword evidence="5 6" id="KW-0472">Membrane</keyword>
<keyword evidence="9" id="KW-1185">Reference proteome</keyword>
<dbReference type="GO" id="GO:0045040">
    <property type="term" value="P:protein insertion into mitochondrial outer membrane"/>
    <property type="evidence" value="ECO:0007669"/>
    <property type="project" value="UniProtKB-UniRule"/>
</dbReference>
<comment type="subunit">
    <text evidence="6">Component of the ER-mitochondria encounter structure (ERMES) or MDM complex, composed of MMM1, MDM10, MDM12 and MDM34. Associates with the mitochondrial outer membrane sorting assembly machinery SAM(core) complex.</text>
</comment>
<evidence type="ECO:0000313" key="8">
    <source>
        <dbReference type="EMBL" id="WFC96250.1"/>
    </source>
</evidence>
<name>A0AAF0DZ76_9BASI</name>
<proteinExistence type="inferred from homology"/>
<dbReference type="GO" id="GO:0015914">
    <property type="term" value="P:phospholipid transport"/>
    <property type="evidence" value="ECO:0007669"/>
    <property type="project" value="TreeGrafter"/>
</dbReference>
<feature type="compositionally biased region" description="Pro residues" evidence="7">
    <location>
        <begin position="384"/>
        <end position="393"/>
    </location>
</feature>
<dbReference type="InterPro" id="IPR027539">
    <property type="entry name" value="Mdm10"/>
</dbReference>
<dbReference type="HAMAP" id="MF_03102">
    <property type="entry name" value="Mdm10"/>
    <property type="match status" value="1"/>
</dbReference>
<reference evidence="8" key="1">
    <citation type="submission" date="2023-03" db="EMBL/GenBank/DDBJ databases">
        <title>Mating type loci evolution in Malassezia.</title>
        <authorList>
            <person name="Coelho M.A."/>
        </authorList>
    </citation>
    <scope>NUCLEOTIDE SEQUENCE</scope>
    <source>
        <strain evidence="8">CBS 14135</strain>
    </source>
</reference>
<feature type="region of interest" description="Disordered" evidence="7">
    <location>
        <begin position="338"/>
        <end position="425"/>
    </location>
</feature>
<dbReference type="GO" id="GO:0032865">
    <property type="term" value="C:ERMES complex"/>
    <property type="evidence" value="ECO:0007669"/>
    <property type="project" value="UniProtKB-UniRule"/>
</dbReference>
<keyword evidence="1 6" id="KW-1134">Transmembrane beta strand</keyword>
<dbReference type="Pfam" id="PF12519">
    <property type="entry name" value="MDM10"/>
    <property type="match status" value="1"/>
</dbReference>
<accession>A0AAF0DZ76</accession>
<dbReference type="EMBL" id="CP119953">
    <property type="protein sequence ID" value="WFC96250.1"/>
    <property type="molecule type" value="Genomic_DNA"/>
</dbReference>
<dbReference type="PANTHER" id="PTHR28035">
    <property type="entry name" value="MITOCHONDRIAL DISTRIBUTION AND MORPHOLOGY PROTEIN 10"/>
    <property type="match status" value="1"/>
</dbReference>
<dbReference type="GO" id="GO:0051654">
    <property type="term" value="P:establishment of mitochondrion localization"/>
    <property type="evidence" value="ECO:0007669"/>
    <property type="project" value="TreeGrafter"/>
</dbReference>
<comment type="domain">
    <text evidence="6">Lacks alpha-helical transmembrane segments, suggesting that it resides in the membrane via beta-sheet conformations similar to those predicted for other outer membrane proteins and porin.</text>
</comment>
<keyword evidence="4 6" id="KW-0496">Mitochondrion</keyword>
<gene>
    <name evidence="6 8" type="primary">MDM10</name>
    <name evidence="8" type="ORF">MBRA1_002906</name>
</gene>
<evidence type="ECO:0000256" key="4">
    <source>
        <dbReference type="ARBA" id="ARBA00023128"/>
    </source>
</evidence>
<evidence type="ECO:0000256" key="1">
    <source>
        <dbReference type="ARBA" id="ARBA00022452"/>
    </source>
</evidence>
<comment type="similarity">
    <text evidence="6">Belongs to the MDM10 family.</text>
</comment>
<keyword evidence="2 6" id="KW-0812">Transmembrane</keyword>
<comment type="subcellular location">
    <subcellularLocation>
        <location evidence="6">Mitochondrion outer membrane</location>
        <topology evidence="6">Multi-pass membrane protein</topology>
    </subcellularLocation>
    <text evidence="6">The ERMES/MDM complex localizes to a few discrete foci (around 10 per single cell), that represent mitochondria-endoplasmic reticulum junctions. These foci are often found next to mtDNA nucleoids.</text>
</comment>
<organism evidence="8 9">
    <name type="scientific">Malassezia brasiliensis</name>
    <dbReference type="NCBI Taxonomy" id="1821822"/>
    <lineage>
        <taxon>Eukaryota</taxon>
        <taxon>Fungi</taxon>
        <taxon>Dikarya</taxon>
        <taxon>Basidiomycota</taxon>
        <taxon>Ustilaginomycotina</taxon>
        <taxon>Malasseziomycetes</taxon>
        <taxon>Malasseziales</taxon>
        <taxon>Malasseziaceae</taxon>
        <taxon>Malassezia</taxon>
    </lineage>
</organism>
<sequence>MYDAATVLLREYYRVTGWNEQQSYTQLMRAASVLVDFEVPNGVLLSSASTQVPSLLSSARLLLVPLSGALGYTHVATPAPFDTRCIQHAEKRLSFASPFLTPDHPPGLLPYRDASAHGLWDALRRRAPPRDVLMYGCFHVPTTYVEGVVAMRLAPHWQLLMTALSNAPSYPLLPLARRLGLVAPGVPSLPKLVAPGATNLQLTLQMQTERTMAEYSYSVDDALWGMHVLRTLSAPTMLQPGVLSAGGEVFVSFAEMSAGFSLGMRYAQPPIVDAQGRRVSYPAVSSVTLNPMMGHVRYAYTAQAEEDLTLCARYDLNVYSYLSDLTLGAEYCLGPPTDDDARPAELPTASLREQRGVWKPKRAPGAELSLREDTLGWPAVRPAEVPPAPAPRPPDAEAPGGASVDGVRPDAVTPAAVPGAEDEPRLAAAPAEVRAASELPATPTVPPAPPAAPGPPYGLLKMRASASGLFALLWEGRWNQCLVSAGVQTQVSMHPTLSATSTLGCEIVYTEE</sequence>
<evidence type="ECO:0000313" key="9">
    <source>
        <dbReference type="Proteomes" id="UP001216638"/>
    </source>
</evidence>
<evidence type="ECO:0000256" key="3">
    <source>
        <dbReference type="ARBA" id="ARBA00022787"/>
    </source>
</evidence>
<comment type="function">
    <text evidence="6">Component of the ERMES/MDM complex, which serves as a molecular tether to connect the endoplasmic reticulum and mitochondria. Components of this complex are involved in the control of mitochondrial shape and protein biogenesis and may function in phospholipid exchange. MDM10 is involved in the late assembly steps of the general translocase of the mitochondrial outer membrane (TOM complex). Functions in the TOM40-specific route of the assembly of outer membrane beta-barrel proteins, including the association of TOM40 with the receptor TOM22 and small TOM proteins. Can associate with the SAM(core) complex as well as the MDM12-MMM1 complex, both involved in late steps of the major beta-barrel assembly pathway, that is responsible for biogenesis of all outer membrane beta-barrel proteins. May act as a switch that shuttles between both complexes and channels precursor proteins into the TOM40-specific pathway. Plays a role in mitochondrial morphology and in the inheritance of mitochondria.</text>
</comment>
<protein>
    <recommendedName>
        <fullName evidence="6">Mitochondrial distribution and morphology protein 10</fullName>
    </recommendedName>
    <alternativeName>
        <fullName evidence="6">Mitochondrial inheritance component MDM10</fullName>
    </alternativeName>
</protein>
<evidence type="ECO:0000256" key="5">
    <source>
        <dbReference type="ARBA" id="ARBA00023136"/>
    </source>
</evidence>
<dbReference type="GO" id="GO:1990456">
    <property type="term" value="P:mitochondrion-endoplasmic reticulum membrane tethering"/>
    <property type="evidence" value="ECO:0007669"/>
    <property type="project" value="UniProtKB-UniRule"/>
</dbReference>
<dbReference type="GO" id="GO:0001401">
    <property type="term" value="C:SAM complex"/>
    <property type="evidence" value="ECO:0007669"/>
    <property type="project" value="TreeGrafter"/>
</dbReference>
<evidence type="ECO:0000256" key="6">
    <source>
        <dbReference type="HAMAP-Rule" id="MF_03102"/>
    </source>
</evidence>
<dbReference type="GO" id="GO:0070096">
    <property type="term" value="P:mitochondrial outer membrane translocase complex assembly"/>
    <property type="evidence" value="ECO:0007669"/>
    <property type="project" value="UniProtKB-UniRule"/>
</dbReference>
<evidence type="ECO:0000256" key="7">
    <source>
        <dbReference type="SAM" id="MobiDB-lite"/>
    </source>
</evidence>
<dbReference type="Proteomes" id="UP001216638">
    <property type="component" value="Chromosome 3"/>
</dbReference>